<dbReference type="PANTHER" id="PTHR23033:SF43">
    <property type="entry name" value="APPLE DOMAIN-CONTAINING PROTEIN"/>
    <property type="match status" value="1"/>
</dbReference>
<evidence type="ECO:0000256" key="8">
    <source>
        <dbReference type="ARBA" id="ARBA00022741"/>
    </source>
</evidence>
<evidence type="ECO:0000256" key="2">
    <source>
        <dbReference type="ARBA" id="ARBA00004922"/>
    </source>
</evidence>
<evidence type="ECO:0000256" key="11">
    <source>
        <dbReference type="ARBA" id="ARBA00023136"/>
    </source>
</evidence>
<gene>
    <name evidence="13" type="ORF">N7492_009181</name>
</gene>
<keyword evidence="5" id="KW-0328">Glycosyltransferase</keyword>
<evidence type="ECO:0000256" key="5">
    <source>
        <dbReference type="ARBA" id="ARBA00022676"/>
    </source>
</evidence>
<evidence type="ECO:0000313" key="13">
    <source>
        <dbReference type="EMBL" id="KAJ5156378.1"/>
    </source>
</evidence>
<name>A0A9W9HTI2_9EURO</name>
<accession>A0A9W9HTI2</accession>
<keyword evidence="10" id="KW-1133">Transmembrane helix</keyword>
<evidence type="ECO:0000256" key="10">
    <source>
        <dbReference type="ARBA" id="ARBA00022989"/>
    </source>
</evidence>
<dbReference type="OrthoDB" id="414175at2759"/>
<dbReference type="GO" id="GO:0000166">
    <property type="term" value="F:nucleotide binding"/>
    <property type="evidence" value="ECO:0007669"/>
    <property type="project" value="UniProtKB-KW"/>
</dbReference>
<dbReference type="InterPro" id="IPR026050">
    <property type="entry name" value="C1GALT1/C1GALT1_chp1"/>
</dbReference>
<evidence type="ECO:0000256" key="1">
    <source>
        <dbReference type="ARBA" id="ARBA00004606"/>
    </source>
</evidence>
<reference evidence="13" key="1">
    <citation type="submission" date="2022-11" db="EMBL/GenBank/DDBJ databases">
        <authorList>
            <person name="Petersen C."/>
        </authorList>
    </citation>
    <scope>NUCLEOTIDE SEQUENCE</scope>
    <source>
        <strain evidence="13">IBT 21917</strain>
    </source>
</reference>
<keyword evidence="9" id="KW-0735">Signal-anchor</keyword>
<dbReference type="InterPro" id="IPR003378">
    <property type="entry name" value="Fringe-like_glycosylTrfase"/>
</dbReference>
<feature type="domain" description="Fringe-like glycosyltransferase" evidence="12">
    <location>
        <begin position="288"/>
        <end position="368"/>
    </location>
</feature>
<keyword evidence="6" id="KW-0808">Transferase</keyword>
<proteinExistence type="inferred from homology"/>
<evidence type="ECO:0000256" key="7">
    <source>
        <dbReference type="ARBA" id="ARBA00022692"/>
    </source>
</evidence>
<dbReference type="PANTHER" id="PTHR23033">
    <property type="entry name" value="BETA1,3-GALACTOSYLTRANSFERASE"/>
    <property type="match status" value="1"/>
</dbReference>
<dbReference type="Proteomes" id="UP001146351">
    <property type="component" value="Unassembled WGS sequence"/>
</dbReference>
<keyword evidence="14" id="KW-1185">Reference proteome</keyword>
<comment type="similarity">
    <text evidence="3">Belongs to the glycosyltransferase 31 family. Beta3-Gal-T subfamily.</text>
</comment>
<comment type="pathway">
    <text evidence="2">Protein modification; protein glycosylation.</text>
</comment>
<evidence type="ECO:0000259" key="12">
    <source>
        <dbReference type="Pfam" id="PF02434"/>
    </source>
</evidence>
<evidence type="ECO:0000256" key="4">
    <source>
        <dbReference type="ARBA" id="ARBA00012557"/>
    </source>
</evidence>
<evidence type="ECO:0000313" key="14">
    <source>
        <dbReference type="Proteomes" id="UP001146351"/>
    </source>
</evidence>
<keyword evidence="8" id="KW-0547">Nucleotide-binding</keyword>
<comment type="caution">
    <text evidence="13">The sequence shown here is derived from an EMBL/GenBank/DDBJ whole genome shotgun (WGS) entry which is preliminary data.</text>
</comment>
<protein>
    <recommendedName>
        <fullName evidence="4">N-acetylgalactosaminide beta-1,3-galactosyltransferase</fullName>
        <ecNumber evidence="4">2.4.1.122</ecNumber>
    </recommendedName>
</protein>
<organism evidence="13 14">
    <name type="scientific">Penicillium capsulatum</name>
    <dbReference type="NCBI Taxonomy" id="69766"/>
    <lineage>
        <taxon>Eukaryota</taxon>
        <taxon>Fungi</taxon>
        <taxon>Dikarya</taxon>
        <taxon>Ascomycota</taxon>
        <taxon>Pezizomycotina</taxon>
        <taxon>Eurotiomycetes</taxon>
        <taxon>Eurotiomycetidae</taxon>
        <taxon>Eurotiales</taxon>
        <taxon>Aspergillaceae</taxon>
        <taxon>Penicillium</taxon>
    </lineage>
</organism>
<dbReference type="AlphaFoldDB" id="A0A9W9HTI2"/>
<evidence type="ECO:0000256" key="3">
    <source>
        <dbReference type="ARBA" id="ARBA00006462"/>
    </source>
</evidence>
<dbReference type="Gene3D" id="3.90.550.50">
    <property type="match status" value="1"/>
</dbReference>
<dbReference type="EC" id="2.4.1.122" evidence="4"/>
<evidence type="ECO:0000256" key="6">
    <source>
        <dbReference type="ARBA" id="ARBA00022679"/>
    </source>
</evidence>
<evidence type="ECO:0000256" key="9">
    <source>
        <dbReference type="ARBA" id="ARBA00022968"/>
    </source>
</evidence>
<keyword evidence="11" id="KW-0472">Membrane</keyword>
<sequence>MAQIWPRFASLQASNHNPLTESYSALFFQDAKSPSDSGRGWDGNGKSRDGPPYTPLSTAVGAQWLVAAIPGYCARSQPSRLEQTRHDFISSFPSVAHGRFCMMGNPPKHLSLRHWTSVFSVARYRYLAAGFVITTFLLFGFYSQGTSVRVIHDDTPVDSPDYWTWETTSSFQDKNDDADHTSNDEMCDNFPTDLLPRIQVTLKTGATEPRDRVDTHLATVTRCISNLLVVSDRATKLHGHHVHDVLADLPLSARNQIPDFEAYNELQKTDGKVEGAMGWKLDRFKFLPMVEYAKKMNPDAEWYVFLETDTYMAWDNLFRFLDQFDPAFPLYMGSPSPGAGLEDGGRVWFAYGGAGFVLSRGAMNKLTDRKADLQGLFTQPSISQEYMMHAAGDCCGDSALGFALYNKGVLLSGLWPMFNAHALHGIPFDEKHWCQPAISMHKTSLADMKGLAKWESQRNRTYPMLYRELAQYLKLGTLPEKSEWDNGDWGAHEAPPDSPVHTSLEACRTGCHESDSCMSYTFDIVKRCIFVPSMRLGGPKKVPGTKLIAGWDNAKFQAWQASHQCENPMWVKPSITRIF</sequence>
<keyword evidence="7" id="KW-0812">Transmembrane</keyword>
<dbReference type="EMBL" id="JAPQKO010000006">
    <property type="protein sequence ID" value="KAJ5156378.1"/>
    <property type="molecule type" value="Genomic_DNA"/>
</dbReference>
<dbReference type="GO" id="GO:0016020">
    <property type="term" value="C:membrane"/>
    <property type="evidence" value="ECO:0007669"/>
    <property type="project" value="UniProtKB-SubCell"/>
</dbReference>
<reference evidence="13" key="2">
    <citation type="journal article" date="2023" name="IMA Fungus">
        <title>Comparative genomic study of the Penicillium genus elucidates a diverse pangenome and 15 lateral gene transfer events.</title>
        <authorList>
            <person name="Petersen C."/>
            <person name="Sorensen T."/>
            <person name="Nielsen M.R."/>
            <person name="Sondergaard T.E."/>
            <person name="Sorensen J.L."/>
            <person name="Fitzpatrick D.A."/>
            <person name="Frisvad J.C."/>
            <person name="Nielsen K.L."/>
        </authorList>
    </citation>
    <scope>NUCLEOTIDE SEQUENCE</scope>
    <source>
        <strain evidence="13">IBT 21917</strain>
    </source>
</reference>
<dbReference type="GO" id="GO:0016263">
    <property type="term" value="F:glycoprotein-N-acetylgalactosamine 3-beta-galactosyltransferase activity"/>
    <property type="evidence" value="ECO:0007669"/>
    <property type="project" value="UniProtKB-EC"/>
</dbReference>
<comment type="subcellular location">
    <subcellularLocation>
        <location evidence="1">Membrane</location>
        <topology evidence="1">Single-pass type II membrane protein</topology>
    </subcellularLocation>
</comment>
<dbReference type="Pfam" id="PF02434">
    <property type="entry name" value="Fringe"/>
    <property type="match status" value="1"/>
</dbReference>